<proteinExistence type="predicted"/>
<evidence type="ECO:0000256" key="2">
    <source>
        <dbReference type="SAM" id="MobiDB-lite"/>
    </source>
</evidence>
<dbReference type="SUPFAM" id="SSF52266">
    <property type="entry name" value="SGNH hydrolase"/>
    <property type="match status" value="1"/>
</dbReference>
<feature type="region of interest" description="Disordered" evidence="2">
    <location>
        <begin position="128"/>
        <end position="158"/>
    </location>
</feature>
<feature type="non-terminal residue" evidence="4">
    <location>
        <position position="326"/>
    </location>
</feature>
<protein>
    <recommendedName>
        <fullName evidence="3">Sialate O-acetylesterase domain-containing protein</fullName>
    </recommendedName>
</protein>
<reference evidence="4" key="1">
    <citation type="submission" date="2018-05" db="EMBL/GenBank/DDBJ databases">
        <authorList>
            <person name="Lanie J.A."/>
            <person name="Ng W.-L."/>
            <person name="Kazmierczak K.M."/>
            <person name="Andrzejewski T.M."/>
            <person name="Davidsen T.M."/>
            <person name="Wayne K.J."/>
            <person name="Tettelin H."/>
            <person name="Glass J.I."/>
            <person name="Rusch D."/>
            <person name="Podicherti R."/>
            <person name="Tsui H.-C.T."/>
            <person name="Winkler M.E."/>
        </authorList>
    </citation>
    <scope>NUCLEOTIDE SEQUENCE</scope>
</reference>
<dbReference type="InterPro" id="IPR005181">
    <property type="entry name" value="SASA"/>
</dbReference>
<dbReference type="GO" id="GO:0005975">
    <property type="term" value="P:carbohydrate metabolic process"/>
    <property type="evidence" value="ECO:0007669"/>
    <property type="project" value="TreeGrafter"/>
</dbReference>
<dbReference type="EMBL" id="UINC01118253">
    <property type="protein sequence ID" value="SVC91258.1"/>
    <property type="molecule type" value="Genomic_DNA"/>
</dbReference>
<organism evidence="4">
    <name type="scientific">marine metagenome</name>
    <dbReference type="NCBI Taxonomy" id="408172"/>
    <lineage>
        <taxon>unclassified sequences</taxon>
        <taxon>metagenomes</taxon>
        <taxon>ecological metagenomes</taxon>
    </lineage>
</organism>
<feature type="non-terminal residue" evidence="4">
    <location>
        <position position="1"/>
    </location>
</feature>
<dbReference type="GO" id="GO:0001681">
    <property type="term" value="F:sialate O-acetylesterase activity"/>
    <property type="evidence" value="ECO:0007669"/>
    <property type="project" value="InterPro"/>
</dbReference>
<evidence type="ECO:0000313" key="4">
    <source>
        <dbReference type="EMBL" id="SVC91258.1"/>
    </source>
</evidence>
<feature type="compositionally biased region" description="Basic and acidic residues" evidence="2">
    <location>
        <begin position="128"/>
        <end position="141"/>
    </location>
</feature>
<sequence>HPEIRFIRLPKVARFEPQDDFPVESPTKPEGNWRLCVPEQAENCTAVGYYFARRLRRVLDAPVGLIDISWGGTMAQHWATKETLRPIPAMKPYFEKFETARNDWISGGREQGAKKRYAADLKNWEKARAGAKAKGEREPRRPNSKAYENPDHKGQPGGMMNGMTIPISRAAVRGVLYYQGENNSFTVGWKPYPRTCPAVISDWRKVFGQPDLPFGIIQIAGWSNRRSMTYDMNHHASIVREIQFLTWKRTKNTGLVATYDTNTSGGIHPQRKLPVGERSARWALAEVYGVQGYGKRPIEWRGPVYESMEVKEGKVAVRFEKDTARG</sequence>
<name>A0A382R2G3_9ZZZZ</name>
<dbReference type="PANTHER" id="PTHR22901">
    <property type="entry name" value="SIALATE O-ACETYLESTERASE"/>
    <property type="match status" value="1"/>
</dbReference>
<dbReference type="InterPro" id="IPR036514">
    <property type="entry name" value="SGNH_hydro_sf"/>
</dbReference>
<dbReference type="AlphaFoldDB" id="A0A382R2G3"/>
<dbReference type="PANTHER" id="PTHR22901:SF0">
    <property type="entry name" value="SIALATE O-ACETYLESTERASE"/>
    <property type="match status" value="1"/>
</dbReference>
<dbReference type="Gene3D" id="3.40.50.1110">
    <property type="entry name" value="SGNH hydrolase"/>
    <property type="match status" value="1"/>
</dbReference>
<feature type="domain" description="Sialate O-acetylesterase" evidence="3">
    <location>
        <begin position="169"/>
        <end position="265"/>
    </location>
</feature>
<gene>
    <name evidence="4" type="ORF">METZ01_LOCUS344112</name>
</gene>
<keyword evidence="1" id="KW-0378">Hydrolase</keyword>
<dbReference type="InterPro" id="IPR039329">
    <property type="entry name" value="SIAE"/>
</dbReference>
<evidence type="ECO:0000256" key="1">
    <source>
        <dbReference type="ARBA" id="ARBA00022801"/>
    </source>
</evidence>
<evidence type="ECO:0000259" key="3">
    <source>
        <dbReference type="Pfam" id="PF03629"/>
    </source>
</evidence>
<accession>A0A382R2G3</accession>
<dbReference type="Pfam" id="PF03629">
    <property type="entry name" value="SASA"/>
    <property type="match status" value="1"/>
</dbReference>